<evidence type="ECO:0000313" key="2">
    <source>
        <dbReference type="EMBL" id="CDF40998.1"/>
    </source>
</evidence>
<dbReference type="KEGG" id="ccp:CHC_T00007577001"/>
<dbReference type="GeneID" id="17319005"/>
<accession>R7QTI9</accession>
<dbReference type="Proteomes" id="UP000012073">
    <property type="component" value="Unassembled WGS sequence"/>
</dbReference>
<dbReference type="RefSeq" id="XP_005711292.1">
    <property type="nucleotide sequence ID" value="XM_005711235.1"/>
</dbReference>
<proteinExistence type="predicted"/>
<dbReference type="Gramene" id="CDF40998">
    <property type="protein sequence ID" value="CDF40998"/>
    <property type="gene ID" value="CHC_T00007577001"/>
</dbReference>
<dbReference type="AlphaFoldDB" id="R7QTI9"/>
<evidence type="ECO:0000256" key="1">
    <source>
        <dbReference type="SAM" id="MobiDB-lite"/>
    </source>
</evidence>
<gene>
    <name evidence="2" type="ORF">CHC_T00007577001</name>
</gene>
<reference evidence="3" key="1">
    <citation type="journal article" date="2013" name="Proc. Natl. Acad. Sci. U.S.A.">
        <title>Genome structure and metabolic features in the red seaweed Chondrus crispus shed light on evolution of the Archaeplastida.</title>
        <authorList>
            <person name="Collen J."/>
            <person name="Porcel B."/>
            <person name="Carre W."/>
            <person name="Ball S.G."/>
            <person name="Chaparro C."/>
            <person name="Tonon T."/>
            <person name="Barbeyron T."/>
            <person name="Michel G."/>
            <person name="Noel B."/>
            <person name="Valentin K."/>
            <person name="Elias M."/>
            <person name="Artiguenave F."/>
            <person name="Arun A."/>
            <person name="Aury J.M."/>
            <person name="Barbosa-Neto J.F."/>
            <person name="Bothwell J.H."/>
            <person name="Bouget F.Y."/>
            <person name="Brillet L."/>
            <person name="Cabello-Hurtado F."/>
            <person name="Capella-Gutierrez S."/>
            <person name="Charrier B."/>
            <person name="Cladiere L."/>
            <person name="Cock J.M."/>
            <person name="Coelho S.M."/>
            <person name="Colleoni C."/>
            <person name="Czjzek M."/>
            <person name="Da Silva C."/>
            <person name="Delage L."/>
            <person name="Denoeud F."/>
            <person name="Deschamps P."/>
            <person name="Dittami S.M."/>
            <person name="Gabaldon T."/>
            <person name="Gachon C.M."/>
            <person name="Groisillier A."/>
            <person name="Herve C."/>
            <person name="Jabbari K."/>
            <person name="Katinka M."/>
            <person name="Kloareg B."/>
            <person name="Kowalczyk N."/>
            <person name="Labadie K."/>
            <person name="Leblanc C."/>
            <person name="Lopez P.J."/>
            <person name="McLachlan D.H."/>
            <person name="Meslet-Cladiere L."/>
            <person name="Moustafa A."/>
            <person name="Nehr Z."/>
            <person name="Nyvall Collen P."/>
            <person name="Panaud O."/>
            <person name="Partensky F."/>
            <person name="Poulain J."/>
            <person name="Rensing S.A."/>
            <person name="Rousvoal S."/>
            <person name="Samson G."/>
            <person name="Symeonidi A."/>
            <person name="Weissenbach J."/>
            <person name="Zambounis A."/>
            <person name="Wincker P."/>
            <person name="Boyen C."/>
        </authorList>
    </citation>
    <scope>NUCLEOTIDE SEQUENCE [LARGE SCALE GENOMIC DNA]</scope>
    <source>
        <strain evidence="3">cv. Stackhouse</strain>
    </source>
</reference>
<feature type="compositionally biased region" description="Low complexity" evidence="1">
    <location>
        <begin position="14"/>
        <end position="35"/>
    </location>
</feature>
<protein>
    <submittedName>
        <fullName evidence="2">Uncharacterized protein</fullName>
    </submittedName>
</protein>
<feature type="region of interest" description="Disordered" evidence="1">
    <location>
        <begin position="1"/>
        <end position="46"/>
    </location>
</feature>
<keyword evidence="3" id="KW-1185">Reference proteome</keyword>
<name>R7QTI9_CHOCR</name>
<organism evidence="2 3">
    <name type="scientific">Chondrus crispus</name>
    <name type="common">Carrageen Irish moss</name>
    <name type="synonym">Polymorpha crispa</name>
    <dbReference type="NCBI Taxonomy" id="2769"/>
    <lineage>
        <taxon>Eukaryota</taxon>
        <taxon>Rhodophyta</taxon>
        <taxon>Florideophyceae</taxon>
        <taxon>Rhodymeniophycidae</taxon>
        <taxon>Gigartinales</taxon>
        <taxon>Gigartinaceae</taxon>
        <taxon>Chondrus</taxon>
    </lineage>
</organism>
<dbReference type="EMBL" id="HG002294">
    <property type="protein sequence ID" value="CDF40998.1"/>
    <property type="molecule type" value="Genomic_DNA"/>
</dbReference>
<sequence length="160" mass="17820">MPAARAGAWEADTPSRTSPSTSRAVARTSATSRPRQSSQRDPCRRRTSAYSDAARAFGQCLVKSFCSRLSIRRLHTRYQCPRASRSFLSLQGNSLLRGRRTVGPEARRVARSFLDSIRKQSISPQIAGGRRTSFVERSRPRWAQGPMLHTVTEKTGRAEG</sequence>
<evidence type="ECO:0000313" key="3">
    <source>
        <dbReference type="Proteomes" id="UP000012073"/>
    </source>
</evidence>